<accession>A0A090NEH7</accession>
<evidence type="ECO:0000256" key="3">
    <source>
        <dbReference type="ARBA" id="ARBA00022448"/>
    </source>
</evidence>
<dbReference type="InterPro" id="IPR003663">
    <property type="entry name" value="Sugar/inositol_transpt"/>
</dbReference>
<dbReference type="SUPFAM" id="SSF103473">
    <property type="entry name" value="MFS general substrate transporter"/>
    <property type="match status" value="1"/>
</dbReference>
<evidence type="ECO:0000256" key="2">
    <source>
        <dbReference type="ARBA" id="ARBA00010992"/>
    </source>
</evidence>
<gene>
    <name evidence="14" type="ORF">WRSd3_03090</name>
</gene>
<keyword evidence="8" id="KW-0769">Symport</keyword>
<reference evidence="14 15" key="1">
    <citation type="submission" date="2013-10" db="EMBL/GenBank/DDBJ databases">
        <title>Draft genomes and the virulence plasmids of Sd1617 vaccine constructs: WRSd3 and WRSd5.</title>
        <authorList>
            <person name="Aksomboon Vongsawan A."/>
            <person name="Venkatesan M.M."/>
            <person name="Vaisvil B."/>
            <person name="Emel G."/>
            <person name="Kepatral V."/>
            <person name="Sethabutr O."/>
            <person name="Serichantalergs O."/>
            <person name="Mason C."/>
        </authorList>
    </citation>
    <scope>NUCLEOTIDE SEQUENCE [LARGE SCALE GENOMIC DNA]</scope>
    <source>
        <strain evidence="14 15">WRSd3</strain>
    </source>
</reference>
<organism evidence="14 15">
    <name type="scientific">Shigella dysenteriae WRSd3</name>
    <dbReference type="NCBI Taxonomy" id="1401327"/>
    <lineage>
        <taxon>Bacteria</taxon>
        <taxon>Pseudomonadati</taxon>
        <taxon>Pseudomonadota</taxon>
        <taxon>Gammaproteobacteria</taxon>
        <taxon>Enterobacterales</taxon>
        <taxon>Enterobacteriaceae</taxon>
        <taxon>Shigella</taxon>
    </lineage>
</organism>
<sequence>MEGIMPDAKKQGRSNKAMTFFVCFLAALAGLLFGLDIGVIAGALPFIADEFQITSHTQEWVVSSMMFGAAVGAVGSGWLSFKLGRKKSLMIGAILFVAGSLFSAAAPNVEVLILSRVLLGLAVGVASYTAPLYLSEIAPEKIRGSMISMYQLMITIGILGAYLSDTAFSYTGAWRWMLGVIIIPAILLLIGVFFLPDSPRWFAAKRRFVDAERVLLRLRDTSAEAKRELDEIRESLQVKQSGWALFKENSNFRRAVFLGVLLQVMQQFTGMNVIMYYAPKIFELAGYTNTTEQMWGTVIVGLTNVLATFIAIGLVDRWGRKPTLTLGFLVMAAGMGVLGTMMHIGIHSPSAQYFAIAMLLMFIVGFAMSAGPLIWVLCSEIQPLKGRDFGITCSTATNWIANMIVGATFLTMLNTLGNANTFWVYAALNVLFILLTLWLVPETKHVSLEHIERNLMKGRKLREIGAHD</sequence>
<keyword evidence="7 12" id="KW-0812">Transmembrane</keyword>
<dbReference type="InterPro" id="IPR050814">
    <property type="entry name" value="Myo-inositol_Transporter"/>
</dbReference>
<feature type="transmembrane region" description="Helical" evidence="12">
    <location>
        <begin position="113"/>
        <end position="134"/>
    </location>
</feature>
<dbReference type="InterPro" id="IPR020846">
    <property type="entry name" value="MFS_dom"/>
</dbReference>
<dbReference type="PANTHER" id="PTHR48020:SF12">
    <property type="entry name" value="PROTON MYO-INOSITOL COTRANSPORTER"/>
    <property type="match status" value="1"/>
</dbReference>
<keyword evidence="10 12" id="KW-0472">Membrane</keyword>
<dbReference type="GO" id="GO:0015293">
    <property type="term" value="F:symporter activity"/>
    <property type="evidence" value="ECO:0007669"/>
    <property type="project" value="UniProtKB-KW"/>
</dbReference>
<keyword evidence="3 11" id="KW-0813">Transport</keyword>
<evidence type="ECO:0000256" key="9">
    <source>
        <dbReference type="ARBA" id="ARBA00022989"/>
    </source>
</evidence>
<dbReference type="AlphaFoldDB" id="A0A090NEH7"/>
<feature type="domain" description="Major facilitator superfamily (MFS) profile" evidence="13">
    <location>
        <begin position="22"/>
        <end position="444"/>
    </location>
</feature>
<dbReference type="PROSITE" id="PS50850">
    <property type="entry name" value="MFS"/>
    <property type="match status" value="1"/>
</dbReference>
<feature type="transmembrane region" description="Helical" evidence="12">
    <location>
        <begin position="294"/>
        <end position="314"/>
    </location>
</feature>
<keyword evidence="5" id="KW-0997">Cell inner membrane</keyword>
<dbReference type="CDD" id="cd17315">
    <property type="entry name" value="MFS_GLUT_like"/>
    <property type="match status" value="1"/>
</dbReference>
<dbReference type="EMBL" id="AXUT01000269">
    <property type="protein sequence ID" value="ESU78131.1"/>
    <property type="molecule type" value="Genomic_DNA"/>
</dbReference>
<feature type="transmembrane region" description="Helical" evidence="12">
    <location>
        <begin position="88"/>
        <end position="107"/>
    </location>
</feature>
<feature type="transmembrane region" description="Helical" evidence="12">
    <location>
        <begin position="352"/>
        <end position="377"/>
    </location>
</feature>
<comment type="subcellular location">
    <subcellularLocation>
        <location evidence="1">Cell inner membrane</location>
        <topology evidence="1">Multi-pass membrane protein</topology>
    </subcellularLocation>
</comment>
<dbReference type="PROSITE" id="PS00216">
    <property type="entry name" value="SUGAR_TRANSPORT_1"/>
    <property type="match status" value="1"/>
</dbReference>
<dbReference type="InterPro" id="IPR036259">
    <property type="entry name" value="MFS_trans_sf"/>
</dbReference>
<dbReference type="Proteomes" id="UP000017944">
    <property type="component" value="Unassembled WGS sequence"/>
</dbReference>
<evidence type="ECO:0000256" key="6">
    <source>
        <dbReference type="ARBA" id="ARBA00022597"/>
    </source>
</evidence>
<dbReference type="Gene3D" id="1.20.1250.20">
    <property type="entry name" value="MFS general substrate transporter like domains"/>
    <property type="match status" value="1"/>
</dbReference>
<evidence type="ECO:0000313" key="15">
    <source>
        <dbReference type="Proteomes" id="UP000017944"/>
    </source>
</evidence>
<feature type="transmembrane region" description="Helical" evidence="12">
    <location>
        <begin position="422"/>
        <end position="440"/>
    </location>
</feature>
<feature type="transmembrane region" description="Helical" evidence="12">
    <location>
        <begin position="60"/>
        <end position="81"/>
    </location>
</feature>
<evidence type="ECO:0000259" key="13">
    <source>
        <dbReference type="PROSITE" id="PS50850"/>
    </source>
</evidence>
<dbReference type="InterPro" id="IPR005829">
    <property type="entry name" value="Sugar_transporter_CS"/>
</dbReference>
<evidence type="ECO:0000313" key="14">
    <source>
        <dbReference type="EMBL" id="ESU78131.1"/>
    </source>
</evidence>
<dbReference type="NCBIfam" id="TIGR00879">
    <property type="entry name" value="SP"/>
    <property type="match status" value="1"/>
</dbReference>
<evidence type="ECO:0000256" key="10">
    <source>
        <dbReference type="ARBA" id="ARBA00023136"/>
    </source>
</evidence>
<keyword evidence="4" id="KW-1003">Cell membrane</keyword>
<feature type="transmembrane region" description="Helical" evidence="12">
    <location>
        <begin position="20"/>
        <end position="48"/>
    </location>
</feature>
<evidence type="ECO:0000256" key="7">
    <source>
        <dbReference type="ARBA" id="ARBA00022692"/>
    </source>
</evidence>
<dbReference type="PANTHER" id="PTHR48020">
    <property type="entry name" value="PROTON MYO-INOSITOL COTRANSPORTER"/>
    <property type="match status" value="1"/>
</dbReference>
<feature type="transmembrane region" description="Helical" evidence="12">
    <location>
        <begin position="176"/>
        <end position="196"/>
    </location>
</feature>
<evidence type="ECO:0000256" key="1">
    <source>
        <dbReference type="ARBA" id="ARBA00004429"/>
    </source>
</evidence>
<keyword evidence="6" id="KW-0762">Sugar transport</keyword>
<protein>
    <submittedName>
        <fullName evidence="14">Galactose-proton symporter</fullName>
    </submittedName>
</protein>
<dbReference type="FunFam" id="1.20.1250.20:FF:000008">
    <property type="entry name" value="Galactose-proton symporter (Galactose transporter)"/>
    <property type="match status" value="1"/>
</dbReference>
<feature type="transmembrane region" description="Helical" evidence="12">
    <location>
        <begin position="326"/>
        <end position="346"/>
    </location>
</feature>
<evidence type="ECO:0000256" key="11">
    <source>
        <dbReference type="RuleBase" id="RU003346"/>
    </source>
</evidence>
<evidence type="ECO:0000256" key="12">
    <source>
        <dbReference type="SAM" id="Phobius"/>
    </source>
</evidence>
<feature type="transmembrane region" description="Helical" evidence="12">
    <location>
        <begin position="146"/>
        <end position="164"/>
    </location>
</feature>
<comment type="similarity">
    <text evidence="2 11">Belongs to the major facilitator superfamily. Sugar transporter (TC 2.A.1.1) family.</text>
</comment>
<proteinExistence type="inferred from homology"/>
<dbReference type="PROSITE" id="PS00217">
    <property type="entry name" value="SUGAR_TRANSPORT_2"/>
    <property type="match status" value="1"/>
</dbReference>
<feature type="transmembrane region" description="Helical" evidence="12">
    <location>
        <begin position="389"/>
        <end position="410"/>
    </location>
</feature>
<evidence type="ECO:0000256" key="4">
    <source>
        <dbReference type="ARBA" id="ARBA00022475"/>
    </source>
</evidence>
<evidence type="ECO:0000256" key="8">
    <source>
        <dbReference type="ARBA" id="ARBA00022847"/>
    </source>
</evidence>
<keyword evidence="9 12" id="KW-1133">Transmembrane helix</keyword>
<dbReference type="GO" id="GO:0005886">
    <property type="term" value="C:plasma membrane"/>
    <property type="evidence" value="ECO:0007669"/>
    <property type="project" value="UniProtKB-SubCell"/>
</dbReference>
<feature type="transmembrane region" description="Helical" evidence="12">
    <location>
        <begin position="255"/>
        <end position="278"/>
    </location>
</feature>
<evidence type="ECO:0000256" key="5">
    <source>
        <dbReference type="ARBA" id="ARBA00022519"/>
    </source>
</evidence>
<comment type="caution">
    <text evidence="14">The sequence shown here is derived from an EMBL/GenBank/DDBJ whole genome shotgun (WGS) entry which is preliminary data.</text>
</comment>
<dbReference type="PATRIC" id="fig|1401327.3.peg.2875"/>
<name>A0A090NEH7_SHIDY</name>
<dbReference type="Pfam" id="PF00083">
    <property type="entry name" value="Sugar_tr"/>
    <property type="match status" value="1"/>
</dbReference>
<dbReference type="GO" id="GO:0015149">
    <property type="term" value="F:hexose transmembrane transporter activity"/>
    <property type="evidence" value="ECO:0007669"/>
    <property type="project" value="UniProtKB-ARBA"/>
</dbReference>
<dbReference type="PRINTS" id="PR00171">
    <property type="entry name" value="SUGRTRNSPORT"/>
</dbReference>
<dbReference type="InterPro" id="IPR005828">
    <property type="entry name" value="MFS_sugar_transport-like"/>
</dbReference>